<gene>
    <name evidence="1" type="ORF">SMTD_LOCUS13969</name>
</gene>
<protein>
    <submittedName>
        <fullName evidence="1">Uncharacterized protein</fullName>
    </submittedName>
</protein>
<accession>A0A183PHY1</accession>
<dbReference type="AlphaFoldDB" id="A0A183PHY1"/>
<proteinExistence type="predicted"/>
<dbReference type="Proteomes" id="UP000269396">
    <property type="component" value="Unassembled WGS sequence"/>
</dbReference>
<evidence type="ECO:0000313" key="1">
    <source>
        <dbReference type="EMBL" id="VDP64704.1"/>
    </source>
</evidence>
<sequence length="191" mass="22863">MKLKLADHHNHHQKRTIISKQFSMRYSECPSTGDISNDLLWEKTNQLPVEEEIRKRHWRWMGRTLEKSSNCILRQVLTWNLEGKRKRGRPKNILRRELEADMERINDNWEELLRTDLDGKCWWAAYTLPQRVTGLHISYGSLVARALNSECTRRLIGRFDANKEIITNIRQTAFILRYYISFICLYVILFN</sequence>
<organism evidence="1 2">
    <name type="scientific">Schistosoma mattheei</name>
    <dbReference type="NCBI Taxonomy" id="31246"/>
    <lineage>
        <taxon>Eukaryota</taxon>
        <taxon>Metazoa</taxon>
        <taxon>Spiralia</taxon>
        <taxon>Lophotrochozoa</taxon>
        <taxon>Platyhelminthes</taxon>
        <taxon>Trematoda</taxon>
        <taxon>Digenea</taxon>
        <taxon>Strigeidida</taxon>
        <taxon>Schistosomatoidea</taxon>
        <taxon>Schistosomatidae</taxon>
        <taxon>Schistosoma</taxon>
    </lineage>
</organism>
<evidence type="ECO:0000313" key="2">
    <source>
        <dbReference type="Proteomes" id="UP000269396"/>
    </source>
</evidence>
<name>A0A183PHY1_9TREM</name>
<reference evidence="1 2" key="1">
    <citation type="submission" date="2018-11" db="EMBL/GenBank/DDBJ databases">
        <authorList>
            <consortium name="Pathogen Informatics"/>
        </authorList>
    </citation>
    <scope>NUCLEOTIDE SEQUENCE [LARGE SCALE GENOMIC DNA]</scope>
    <source>
        <strain>Denwood</strain>
        <strain evidence="2">Zambia</strain>
    </source>
</reference>
<dbReference type="EMBL" id="UZAL01034113">
    <property type="protein sequence ID" value="VDP64704.1"/>
    <property type="molecule type" value="Genomic_DNA"/>
</dbReference>
<keyword evidence="2" id="KW-1185">Reference proteome</keyword>